<keyword evidence="5 6" id="KW-0560">Oxidoreductase</keyword>
<accession>A0ABT3T3B0</accession>
<evidence type="ECO:0000259" key="8">
    <source>
        <dbReference type="Pfam" id="PF02770"/>
    </source>
</evidence>
<dbReference type="SUPFAM" id="SSF47203">
    <property type="entry name" value="Acyl-CoA dehydrogenase C-terminal domain-like"/>
    <property type="match status" value="1"/>
</dbReference>
<evidence type="ECO:0000256" key="3">
    <source>
        <dbReference type="ARBA" id="ARBA00022630"/>
    </source>
</evidence>
<keyword evidence="3 6" id="KW-0285">Flavoprotein</keyword>
<evidence type="ECO:0000256" key="6">
    <source>
        <dbReference type="RuleBase" id="RU362125"/>
    </source>
</evidence>
<keyword evidence="11" id="KW-1185">Reference proteome</keyword>
<dbReference type="InterPro" id="IPR013786">
    <property type="entry name" value="AcylCoA_DH/ox_N"/>
</dbReference>
<dbReference type="Pfam" id="PF02771">
    <property type="entry name" value="Acyl-CoA_dh_N"/>
    <property type="match status" value="1"/>
</dbReference>
<comment type="cofactor">
    <cofactor evidence="1 6">
        <name>FAD</name>
        <dbReference type="ChEBI" id="CHEBI:57692"/>
    </cofactor>
</comment>
<dbReference type="EMBL" id="SHNO01000001">
    <property type="protein sequence ID" value="MCX2976750.1"/>
    <property type="molecule type" value="Genomic_DNA"/>
</dbReference>
<comment type="caution">
    <text evidence="10">The sequence shown here is derived from an EMBL/GenBank/DDBJ whole genome shotgun (WGS) entry which is preliminary data.</text>
</comment>
<comment type="similarity">
    <text evidence="2 6">Belongs to the acyl-CoA dehydrogenase family.</text>
</comment>
<feature type="domain" description="Acyl-CoA dehydrogenase/oxidase C-terminal" evidence="7">
    <location>
        <begin position="232"/>
        <end position="368"/>
    </location>
</feature>
<dbReference type="InterPro" id="IPR036250">
    <property type="entry name" value="AcylCo_DH-like_C"/>
</dbReference>
<sequence length="385" mass="41932">MTGHTVDFSLSEEQILLRDSVDKYVREECTVERHRQLGKSDPGFDPAAWRTFAELGWLCVPFSEELGGFGGRASDMMVMAEALGKGLVREPFLHTVVTCGCFLQQGGTADQQQRYIPEIIEGTAQWAFAFAEQSSGYDLARVEASARPEGNGYVLSGRKLSVLNAHCADYLIVSARTQGDINDRDGLSLFIVKTSAAGLTRENFVAVDGSRGAHVELDGVEVSADQLLGNENRGVELIESVVDNVIIALGAEAVGAMQTLLEATVEYTKTREQFGQPISKFQALQHRMADMYLKVEEARALLLNAAIQIEQGSDEAPSAAAALKVKVSEAGRYVAQEAVQLHGGMGMTDELIVGHLYKRLMVLSRLYGDESWYLQRFSALNSAAA</sequence>
<evidence type="ECO:0000256" key="2">
    <source>
        <dbReference type="ARBA" id="ARBA00009347"/>
    </source>
</evidence>
<dbReference type="Gene3D" id="1.10.540.10">
    <property type="entry name" value="Acyl-CoA dehydrogenase/oxidase, N-terminal domain"/>
    <property type="match status" value="1"/>
</dbReference>
<organism evidence="10 11">
    <name type="scientific">Candidatus Marimicrobium litorale</name>
    <dbReference type="NCBI Taxonomy" id="2518991"/>
    <lineage>
        <taxon>Bacteria</taxon>
        <taxon>Pseudomonadati</taxon>
        <taxon>Pseudomonadota</taxon>
        <taxon>Gammaproteobacteria</taxon>
        <taxon>Cellvibrionales</taxon>
        <taxon>Halieaceae</taxon>
        <taxon>Marimicrobium</taxon>
    </lineage>
</organism>
<evidence type="ECO:0000313" key="10">
    <source>
        <dbReference type="EMBL" id="MCX2976750.1"/>
    </source>
</evidence>
<protein>
    <submittedName>
        <fullName evidence="10">Pimeloyl-CoA dehydrogenase small subunit</fullName>
    </submittedName>
</protein>
<dbReference type="PANTHER" id="PTHR43884:SF20">
    <property type="entry name" value="ACYL-COA DEHYDROGENASE FADE28"/>
    <property type="match status" value="1"/>
</dbReference>
<dbReference type="RefSeq" id="WP_279248491.1">
    <property type="nucleotide sequence ID" value="NZ_SHNO01000001.1"/>
</dbReference>
<gene>
    <name evidence="10" type="ORF">EYC82_05225</name>
</gene>
<proteinExistence type="inferred from homology"/>
<dbReference type="Gene3D" id="2.40.110.10">
    <property type="entry name" value="Butyryl-CoA Dehydrogenase, subunit A, domain 2"/>
    <property type="match status" value="1"/>
</dbReference>
<keyword evidence="4 6" id="KW-0274">FAD</keyword>
<dbReference type="Gene3D" id="1.20.140.10">
    <property type="entry name" value="Butyryl-CoA Dehydrogenase, subunit A, domain 3"/>
    <property type="match status" value="1"/>
</dbReference>
<reference evidence="10" key="1">
    <citation type="submission" date="2019-02" db="EMBL/GenBank/DDBJ databases">
        <authorList>
            <person name="Li S.-H."/>
        </authorList>
    </citation>
    <scope>NUCLEOTIDE SEQUENCE</scope>
    <source>
        <strain evidence="10">IMCC11814</strain>
    </source>
</reference>
<name>A0ABT3T3B0_9GAMM</name>
<evidence type="ECO:0000259" key="7">
    <source>
        <dbReference type="Pfam" id="PF00441"/>
    </source>
</evidence>
<evidence type="ECO:0000313" key="11">
    <source>
        <dbReference type="Proteomes" id="UP001143304"/>
    </source>
</evidence>
<feature type="domain" description="Acyl-CoA oxidase/dehydrogenase middle" evidence="8">
    <location>
        <begin position="127"/>
        <end position="213"/>
    </location>
</feature>
<evidence type="ECO:0000256" key="5">
    <source>
        <dbReference type="ARBA" id="ARBA00023002"/>
    </source>
</evidence>
<dbReference type="Pfam" id="PF00441">
    <property type="entry name" value="Acyl-CoA_dh_1"/>
    <property type="match status" value="1"/>
</dbReference>
<dbReference type="InterPro" id="IPR037069">
    <property type="entry name" value="AcylCoA_DH/ox_N_sf"/>
</dbReference>
<dbReference type="CDD" id="cd00567">
    <property type="entry name" value="ACAD"/>
    <property type="match status" value="1"/>
</dbReference>
<dbReference type="InterPro" id="IPR009075">
    <property type="entry name" value="AcylCo_DH/oxidase_C"/>
</dbReference>
<dbReference type="Pfam" id="PF02770">
    <property type="entry name" value="Acyl-CoA_dh_M"/>
    <property type="match status" value="1"/>
</dbReference>
<dbReference type="Proteomes" id="UP001143304">
    <property type="component" value="Unassembled WGS sequence"/>
</dbReference>
<dbReference type="InterPro" id="IPR009100">
    <property type="entry name" value="AcylCoA_DH/oxidase_NM_dom_sf"/>
</dbReference>
<evidence type="ECO:0000256" key="4">
    <source>
        <dbReference type="ARBA" id="ARBA00022827"/>
    </source>
</evidence>
<dbReference type="InterPro" id="IPR006091">
    <property type="entry name" value="Acyl-CoA_Oxase/DH_mid-dom"/>
</dbReference>
<dbReference type="PANTHER" id="PTHR43884">
    <property type="entry name" value="ACYL-COA DEHYDROGENASE"/>
    <property type="match status" value="1"/>
</dbReference>
<feature type="domain" description="Acyl-CoA dehydrogenase/oxidase N-terminal" evidence="9">
    <location>
        <begin position="11"/>
        <end position="122"/>
    </location>
</feature>
<evidence type="ECO:0000256" key="1">
    <source>
        <dbReference type="ARBA" id="ARBA00001974"/>
    </source>
</evidence>
<evidence type="ECO:0000259" key="9">
    <source>
        <dbReference type="Pfam" id="PF02771"/>
    </source>
</evidence>
<dbReference type="SUPFAM" id="SSF56645">
    <property type="entry name" value="Acyl-CoA dehydrogenase NM domain-like"/>
    <property type="match status" value="1"/>
</dbReference>
<dbReference type="InterPro" id="IPR046373">
    <property type="entry name" value="Acyl-CoA_Oxase/DH_mid-dom_sf"/>
</dbReference>